<dbReference type="Proteomes" id="UP000245410">
    <property type="component" value="Unassembled WGS sequence"/>
</dbReference>
<dbReference type="AlphaFoldDB" id="A0A317DBS6"/>
<evidence type="ECO:0000256" key="1">
    <source>
        <dbReference type="SAM" id="MobiDB-lite"/>
    </source>
</evidence>
<feature type="region of interest" description="Disordered" evidence="1">
    <location>
        <begin position="37"/>
        <end position="61"/>
    </location>
</feature>
<organism evidence="2 3">
    <name type="scientific">Micromonospora acroterricola</name>
    <dbReference type="NCBI Taxonomy" id="2202421"/>
    <lineage>
        <taxon>Bacteria</taxon>
        <taxon>Bacillati</taxon>
        <taxon>Actinomycetota</taxon>
        <taxon>Actinomycetes</taxon>
        <taxon>Micromonosporales</taxon>
        <taxon>Micromonosporaceae</taxon>
        <taxon>Micromonospora</taxon>
    </lineage>
</organism>
<evidence type="ECO:0000313" key="2">
    <source>
        <dbReference type="EMBL" id="PWR11156.1"/>
    </source>
</evidence>
<evidence type="ECO:0000313" key="3">
    <source>
        <dbReference type="Proteomes" id="UP000245410"/>
    </source>
</evidence>
<accession>A0A317DBS6</accession>
<dbReference type="OrthoDB" id="5328543at2"/>
<gene>
    <name evidence="2" type="ORF">DKT68_06855</name>
</gene>
<dbReference type="EMBL" id="QGKR01000141">
    <property type="protein sequence ID" value="PWR11156.1"/>
    <property type="molecule type" value="Genomic_DNA"/>
</dbReference>
<protein>
    <submittedName>
        <fullName evidence="2">Uncharacterized protein</fullName>
    </submittedName>
</protein>
<sequence length="61" mass="6533">MSITADRPATIAADPCTLVSAEVFNKITRYFATTQDQVTQPGGSMAARTQNQPRCSQSAPM</sequence>
<keyword evidence="3" id="KW-1185">Reference proteome</keyword>
<proteinExistence type="predicted"/>
<reference evidence="2 3" key="1">
    <citation type="submission" date="2018-05" db="EMBL/GenBank/DDBJ databases">
        <title>Micromonospora atacamensis sp. nov., a novel actinobacteria isolated from high altitude Atacama Desert soil.</title>
        <authorList>
            <person name="Carro L."/>
            <person name="Golinska P."/>
            <person name="Klenk H.-P."/>
            <person name="Goodfellow M."/>
        </authorList>
    </citation>
    <scope>NUCLEOTIDE SEQUENCE [LARGE SCALE GENOMIC DNA]</scope>
    <source>
        <strain evidence="2 3">5R2A7</strain>
    </source>
</reference>
<name>A0A317DBS6_9ACTN</name>
<comment type="caution">
    <text evidence="2">The sequence shown here is derived from an EMBL/GenBank/DDBJ whole genome shotgun (WGS) entry which is preliminary data.</text>
</comment>